<protein>
    <submittedName>
        <fullName evidence="1">Uncharacterized protein</fullName>
    </submittedName>
</protein>
<keyword evidence="2" id="KW-1185">Reference proteome</keyword>
<proteinExistence type="predicted"/>
<accession>A0A5M9JF71</accession>
<dbReference type="AlphaFoldDB" id="A0A5M9JF71"/>
<comment type="caution">
    <text evidence="1">The sequence shown here is derived from an EMBL/GenBank/DDBJ whole genome shotgun (WGS) entry which is preliminary data.</text>
</comment>
<reference evidence="1 2" key="1">
    <citation type="submission" date="2019-06" db="EMBL/GenBank/DDBJ databases">
        <title>Genome Sequence of the Brown Rot Fungal Pathogen Monilinia fructicola.</title>
        <authorList>
            <person name="De Miccolis Angelini R.M."/>
            <person name="Landi L."/>
            <person name="Abate D."/>
            <person name="Pollastro S."/>
            <person name="Romanazzi G."/>
            <person name="Faretra F."/>
        </authorList>
    </citation>
    <scope>NUCLEOTIDE SEQUENCE [LARGE SCALE GENOMIC DNA]</scope>
    <source>
        <strain evidence="1 2">Mfrc123</strain>
    </source>
</reference>
<organism evidence="1 2">
    <name type="scientific">Monilinia fructicola</name>
    <name type="common">Brown rot fungus</name>
    <name type="synonym">Ciboria fructicola</name>
    <dbReference type="NCBI Taxonomy" id="38448"/>
    <lineage>
        <taxon>Eukaryota</taxon>
        <taxon>Fungi</taxon>
        <taxon>Dikarya</taxon>
        <taxon>Ascomycota</taxon>
        <taxon>Pezizomycotina</taxon>
        <taxon>Leotiomycetes</taxon>
        <taxon>Helotiales</taxon>
        <taxon>Sclerotiniaceae</taxon>
        <taxon>Monilinia</taxon>
    </lineage>
</organism>
<evidence type="ECO:0000313" key="2">
    <source>
        <dbReference type="Proteomes" id="UP000322873"/>
    </source>
</evidence>
<sequence length="111" mass="12530">MKSLHTKLPTIAVSPTQCSYHLTVRGPRERKEILFQRALALSELALSQRILAQPWLDKSALSSSMFPSTLSHGTIDISKSMISSVLELAFSAASWNTITMIYKNQWLRHEE</sequence>
<evidence type="ECO:0000313" key="1">
    <source>
        <dbReference type="EMBL" id="KAA8567961.1"/>
    </source>
</evidence>
<name>A0A5M9JF71_MONFR</name>
<gene>
    <name evidence="1" type="ORF">EYC84_008392</name>
</gene>
<dbReference type="Proteomes" id="UP000322873">
    <property type="component" value="Unassembled WGS sequence"/>
</dbReference>
<dbReference type="EMBL" id="VICG01000010">
    <property type="protein sequence ID" value="KAA8567961.1"/>
    <property type="molecule type" value="Genomic_DNA"/>
</dbReference>